<evidence type="ECO:0000313" key="1">
    <source>
        <dbReference type="EMBL" id="ACA05075.1"/>
    </source>
</evidence>
<dbReference type="EMBL" id="EU414949">
    <property type="protein sequence ID" value="ACA05075.1"/>
    <property type="molecule type" value="Genomic_DNA"/>
</dbReference>
<accession>B1A1E0</accession>
<name>B1A1E0_9BACT</name>
<organism evidence="1">
    <name type="scientific">Flammeovirga yaeyamensis</name>
    <dbReference type="NCBI Taxonomy" id="367791"/>
    <lineage>
        <taxon>Bacteria</taxon>
        <taxon>Pseudomonadati</taxon>
        <taxon>Bacteroidota</taxon>
        <taxon>Cytophagia</taxon>
        <taxon>Cytophagales</taxon>
        <taxon>Flammeovirgaceae</taxon>
        <taxon>Flammeovirga</taxon>
    </lineage>
</organism>
<proteinExistence type="predicted"/>
<dbReference type="AlphaFoldDB" id="B1A1E0"/>
<feature type="non-terminal residue" evidence="1">
    <location>
        <position position="1"/>
    </location>
</feature>
<protein>
    <submittedName>
        <fullName evidence="1">Uncharacterized protein</fullName>
    </submittedName>
</protein>
<reference evidence="1" key="2">
    <citation type="submission" date="2008-01" db="EMBL/GenBank/DDBJ databases">
        <authorList>
            <person name="Zhu B.L."/>
            <person name="Shi Y.L."/>
        </authorList>
    </citation>
    <scope>NUCLEOTIDE SEQUENCE</scope>
    <source>
        <strain evidence="1">MY04</strain>
    </source>
</reference>
<sequence length="43" mass="4903">SFSLIEFLINVRCPSCNAPIVGTNPTEIFVFLQLLIKFFNVRT</sequence>
<reference evidence="1" key="1">
    <citation type="submission" date="2008-01" db="EMBL/GenBank/DDBJ databases">
        <title>Cloning and sequence analysis of functional genes of Flammeovirga yaeyamensis strain MY04 (CGMCC 2777).</title>
        <authorList>
            <person name="Han W.J."/>
            <person name="Gu J.Y."/>
            <person name="Zhu B.L."/>
            <person name="Liu S.Y."/>
            <person name="Gao C.J."/>
            <person name="Shi Y.L."/>
        </authorList>
    </citation>
    <scope>NUCLEOTIDE SEQUENCE</scope>
    <source>
        <strain evidence="1">MY04</strain>
    </source>
</reference>